<keyword evidence="1" id="KW-0732">Signal</keyword>
<accession>Q2SNM2</accession>
<evidence type="ECO:0000313" key="2">
    <source>
        <dbReference type="EMBL" id="ABC27752.1"/>
    </source>
</evidence>
<gene>
    <name evidence="2" type="ordered locus">HCH_00860</name>
</gene>
<sequence length="202" mass="22827">MPIHFVTGSHNFRRLLSLLLLLFSCVWALTAHADTMEERRIRTSLKLFRAMLAADQDIESKKTHDDYLKIVLIYANNSAKAEFYGRELLELGEGEQQARVRGLPIRVEISNDFALSKYQTAPPAGVFVIEKLFDDELRQLIQFGVDKQVVLYSPFEGDVAKGVLGGLAVEAHIKPYINLQTLAESQIRIKAFFLKVAKTYGP</sequence>
<organism evidence="2 3">
    <name type="scientific">Hahella chejuensis (strain KCTC 2396)</name>
    <dbReference type="NCBI Taxonomy" id="349521"/>
    <lineage>
        <taxon>Bacteria</taxon>
        <taxon>Pseudomonadati</taxon>
        <taxon>Pseudomonadota</taxon>
        <taxon>Gammaproteobacteria</taxon>
        <taxon>Oceanospirillales</taxon>
        <taxon>Hahellaceae</taxon>
        <taxon>Hahella</taxon>
    </lineage>
</organism>
<feature type="signal peptide" evidence="1">
    <location>
        <begin position="1"/>
        <end position="33"/>
    </location>
</feature>
<reference evidence="2 3" key="1">
    <citation type="journal article" date="2005" name="Nucleic Acids Res.">
        <title>Genomic blueprint of Hahella chejuensis, a marine microbe producing an algicidal agent.</title>
        <authorList>
            <person name="Jeong H."/>
            <person name="Yim J.H."/>
            <person name="Lee C."/>
            <person name="Choi S.-H."/>
            <person name="Park Y.K."/>
            <person name="Yoon S.H."/>
            <person name="Hur C.-G."/>
            <person name="Kang H.-Y."/>
            <person name="Kim D."/>
            <person name="Lee H.H."/>
            <person name="Park K.H."/>
            <person name="Park S.-H."/>
            <person name="Park H.-S."/>
            <person name="Lee H.K."/>
            <person name="Oh T.K."/>
            <person name="Kim J.F."/>
        </authorList>
    </citation>
    <scope>NUCLEOTIDE SEQUENCE [LARGE SCALE GENOMIC DNA]</scope>
    <source>
        <strain evidence="2 3">KCTC 2396</strain>
    </source>
</reference>
<evidence type="ECO:0000313" key="3">
    <source>
        <dbReference type="Proteomes" id="UP000000238"/>
    </source>
</evidence>
<dbReference type="STRING" id="349521.HCH_00860"/>
<keyword evidence="3" id="KW-1185">Reference proteome</keyword>
<dbReference type="HOGENOM" id="CLU_117591_0_0_6"/>
<evidence type="ECO:0000256" key="1">
    <source>
        <dbReference type="SAM" id="SignalP"/>
    </source>
</evidence>
<dbReference type="AlphaFoldDB" id="Q2SNM2"/>
<dbReference type="EMBL" id="CP000155">
    <property type="protein sequence ID" value="ABC27752.1"/>
    <property type="molecule type" value="Genomic_DNA"/>
</dbReference>
<name>Q2SNM2_HAHCH</name>
<dbReference type="Proteomes" id="UP000000238">
    <property type="component" value="Chromosome"/>
</dbReference>
<dbReference type="KEGG" id="hch:HCH_00860"/>
<protein>
    <submittedName>
        <fullName evidence="2">Uncharacterized protein</fullName>
    </submittedName>
</protein>
<feature type="chain" id="PRO_5004215755" evidence="1">
    <location>
        <begin position="34"/>
        <end position="202"/>
    </location>
</feature>
<proteinExistence type="predicted"/>